<proteinExistence type="predicted"/>
<feature type="non-terminal residue" evidence="1">
    <location>
        <position position="40"/>
    </location>
</feature>
<dbReference type="Proteomes" id="UP000789396">
    <property type="component" value="Unassembled WGS sequence"/>
</dbReference>
<comment type="caution">
    <text evidence="1">The sequence shown here is derived from an EMBL/GenBank/DDBJ whole genome shotgun (WGS) entry which is preliminary data.</text>
</comment>
<sequence>MSDKYKKNDYNLSNETEEMADKTEIDLESFFEEAYRSSVD</sequence>
<protein>
    <submittedName>
        <fullName evidence="1">18787_t:CDS:1</fullName>
    </submittedName>
</protein>
<dbReference type="EMBL" id="CAJVPZ010053919">
    <property type="protein sequence ID" value="CAG8782491.1"/>
    <property type="molecule type" value="Genomic_DNA"/>
</dbReference>
<gene>
    <name evidence="1" type="ORF">RFULGI_LOCUS15949</name>
</gene>
<evidence type="ECO:0000313" key="1">
    <source>
        <dbReference type="EMBL" id="CAG8782491.1"/>
    </source>
</evidence>
<dbReference type="AlphaFoldDB" id="A0A9N9JJN6"/>
<organism evidence="1 2">
    <name type="scientific">Racocetra fulgida</name>
    <dbReference type="NCBI Taxonomy" id="60492"/>
    <lineage>
        <taxon>Eukaryota</taxon>
        <taxon>Fungi</taxon>
        <taxon>Fungi incertae sedis</taxon>
        <taxon>Mucoromycota</taxon>
        <taxon>Glomeromycotina</taxon>
        <taxon>Glomeromycetes</taxon>
        <taxon>Diversisporales</taxon>
        <taxon>Gigasporaceae</taxon>
        <taxon>Racocetra</taxon>
    </lineage>
</organism>
<evidence type="ECO:0000313" key="2">
    <source>
        <dbReference type="Proteomes" id="UP000789396"/>
    </source>
</evidence>
<name>A0A9N9JJN6_9GLOM</name>
<accession>A0A9N9JJN6</accession>
<reference evidence="1" key="1">
    <citation type="submission" date="2021-06" db="EMBL/GenBank/DDBJ databases">
        <authorList>
            <person name="Kallberg Y."/>
            <person name="Tangrot J."/>
            <person name="Rosling A."/>
        </authorList>
    </citation>
    <scope>NUCLEOTIDE SEQUENCE</scope>
    <source>
        <strain evidence="1">IN212</strain>
    </source>
</reference>
<keyword evidence="2" id="KW-1185">Reference proteome</keyword>